<evidence type="ECO:0000256" key="1">
    <source>
        <dbReference type="ARBA" id="ARBA00022837"/>
    </source>
</evidence>
<organism evidence="3">
    <name type="scientific">Opuntia streptacantha</name>
    <name type="common">Prickly pear cactus</name>
    <name type="synonym">Opuntia cardona</name>
    <dbReference type="NCBI Taxonomy" id="393608"/>
    <lineage>
        <taxon>Eukaryota</taxon>
        <taxon>Viridiplantae</taxon>
        <taxon>Streptophyta</taxon>
        <taxon>Embryophyta</taxon>
        <taxon>Tracheophyta</taxon>
        <taxon>Spermatophyta</taxon>
        <taxon>Magnoliopsida</taxon>
        <taxon>eudicotyledons</taxon>
        <taxon>Gunneridae</taxon>
        <taxon>Pentapetalae</taxon>
        <taxon>Caryophyllales</taxon>
        <taxon>Cactineae</taxon>
        <taxon>Cactaceae</taxon>
        <taxon>Opuntioideae</taxon>
        <taxon>Opuntia</taxon>
    </lineage>
</organism>
<proteinExistence type="predicted"/>
<dbReference type="Pfam" id="PF13833">
    <property type="entry name" value="EF-hand_8"/>
    <property type="match status" value="1"/>
</dbReference>
<dbReference type="AlphaFoldDB" id="A0A7C9CTE1"/>
<dbReference type="SUPFAM" id="SSF47473">
    <property type="entry name" value="EF-hand"/>
    <property type="match status" value="1"/>
</dbReference>
<dbReference type="Gene3D" id="1.10.238.10">
    <property type="entry name" value="EF-hand"/>
    <property type="match status" value="1"/>
</dbReference>
<sequence length="119" mass="13420">MASTINKSGKKGVIIFEDFLPTMMEKLGEEGFMEELCNGFELLKDEEKGVITFESLSKNTAMLGLSDMDEEEIRGMLREGDLDGDGCLNQMEFCVLMFRLSPGLMEGSRRWLQHALAEQ</sequence>
<dbReference type="PROSITE" id="PS00018">
    <property type="entry name" value="EF_HAND_1"/>
    <property type="match status" value="1"/>
</dbReference>
<dbReference type="PANTHER" id="PTHR47319">
    <property type="entry name" value="CALCIUM-BINDING PROTEIN KIC"/>
    <property type="match status" value="1"/>
</dbReference>
<dbReference type="InterPro" id="IPR044205">
    <property type="entry name" value="KIC/PBP1/KRP1"/>
</dbReference>
<feature type="domain" description="EF-hand" evidence="2">
    <location>
        <begin position="68"/>
        <end position="103"/>
    </location>
</feature>
<name>A0A7C9CTE1_OPUST</name>
<dbReference type="PROSITE" id="PS50222">
    <property type="entry name" value="EF_HAND_2"/>
    <property type="match status" value="1"/>
</dbReference>
<dbReference type="PANTHER" id="PTHR47319:SF6">
    <property type="entry name" value="OS06G0683400 PROTEIN"/>
    <property type="match status" value="1"/>
</dbReference>
<protein>
    <recommendedName>
        <fullName evidence="2">EF-hand domain-containing protein</fullName>
    </recommendedName>
</protein>
<dbReference type="GO" id="GO:0005509">
    <property type="term" value="F:calcium ion binding"/>
    <property type="evidence" value="ECO:0007669"/>
    <property type="project" value="InterPro"/>
</dbReference>
<dbReference type="InterPro" id="IPR018247">
    <property type="entry name" value="EF_Hand_1_Ca_BS"/>
</dbReference>
<dbReference type="InterPro" id="IPR011992">
    <property type="entry name" value="EF-hand-dom_pair"/>
</dbReference>
<reference evidence="3" key="1">
    <citation type="journal article" date="2013" name="J. Plant Res.">
        <title>Effect of fungi and light on seed germination of three Opuntia species from semiarid lands of central Mexico.</title>
        <authorList>
            <person name="Delgado-Sanchez P."/>
            <person name="Jimenez-Bremont J.F."/>
            <person name="Guerrero-Gonzalez Mde L."/>
            <person name="Flores J."/>
        </authorList>
    </citation>
    <scope>NUCLEOTIDE SEQUENCE</scope>
    <source>
        <tissue evidence="3">Cladode</tissue>
    </source>
</reference>
<evidence type="ECO:0000259" key="2">
    <source>
        <dbReference type="PROSITE" id="PS50222"/>
    </source>
</evidence>
<reference evidence="3" key="2">
    <citation type="submission" date="2020-07" db="EMBL/GenBank/DDBJ databases">
        <authorList>
            <person name="Vera ALvarez R."/>
            <person name="Arias-Moreno D.M."/>
            <person name="Jimenez-Jacinto V."/>
            <person name="Jimenez-Bremont J.F."/>
            <person name="Swaminathan K."/>
            <person name="Moose S.P."/>
            <person name="Guerrero-Gonzalez M.L."/>
            <person name="Marino-Ramirez L."/>
            <person name="Landsman D."/>
            <person name="Rodriguez-Kessler M."/>
            <person name="Delgado-Sanchez P."/>
        </authorList>
    </citation>
    <scope>NUCLEOTIDE SEQUENCE</scope>
    <source>
        <tissue evidence="3">Cladode</tissue>
    </source>
</reference>
<keyword evidence="1" id="KW-0106">Calcium</keyword>
<dbReference type="InterPro" id="IPR002048">
    <property type="entry name" value="EF_hand_dom"/>
</dbReference>
<accession>A0A7C9CTE1</accession>
<dbReference type="EMBL" id="GISG01055097">
    <property type="protein sequence ID" value="MBA4626101.1"/>
    <property type="molecule type" value="Transcribed_RNA"/>
</dbReference>
<evidence type="ECO:0000313" key="3">
    <source>
        <dbReference type="EMBL" id="MBA4626101.1"/>
    </source>
</evidence>